<name>A0A385DV90_BPCA1</name>
<evidence type="ECO:0000313" key="1">
    <source>
        <dbReference type="EMBL" id="AXQ62647.1"/>
    </source>
</evidence>
<accession>A0A385DV90</accession>
<dbReference type="Proteomes" id="UP000262320">
    <property type="component" value="Segment"/>
</dbReference>
<sequence>MKWLSNFLLWLWQFPQNYIAFLVYSCLGYLCYYGKEYYRRHVIYSNYIASSFSLGDYIFALPNSTDKSLKHELGHSYQSQLLGWLYIPVIVIPSVLHNLYCGIVRKMGYRPNYYSFYTEKWADKLVEKVG</sequence>
<keyword evidence="2" id="KW-1185">Reference proteome</keyword>
<organism evidence="1 2">
    <name type="scientific">Bacteroides phage crAss001</name>
    <name type="common">Bacteroides phage PhiCrAss001</name>
    <dbReference type="NCBI Taxonomy" id="2301731"/>
    <lineage>
        <taxon>Viruses</taxon>
        <taxon>Duplodnaviria</taxon>
        <taxon>Heunggongvirae</taxon>
        <taxon>Uroviricota</taxon>
        <taxon>Caudoviricetes</taxon>
        <taxon>Crassvirales</taxon>
        <taxon>Steigviridae</taxon>
        <taxon>Asinivirinae</taxon>
        <taxon>Kehishuvirus</taxon>
        <taxon>Kehishuvirus primarius</taxon>
    </lineage>
</organism>
<evidence type="ECO:0000313" key="2">
    <source>
        <dbReference type="Proteomes" id="UP000262320"/>
    </source>
</evidence>
<organismHost>
    <name type="scientific">Bacteroides intestinalis</name>
    <dbReference type="NCBI Taxonomy" id="329854"/>
</organismHost>
<gene>
    <name evidence="1" type="ORF">crAss001_4</name>
</gene>
<reference evidence="1 2" key="1">
    <citation type="submission" date="2018-07" db="EMBL/GenBank/DDBJ databases">
        <title>PhiCrAss001, a member of the most abundant bacteriophage family in the human gut, infects Bacteroides.</title>
        <authorList>
            <person name="Shkoporov A.N."/>
            <person name="Khokhlova E.V."/>
            <person name="Fitzgerald C.B."/>
            <person name="Stockdale S.R."/>
            <person name="Draper L.A."/>
            <person name="Ross R.P."/>
            <person name="Hill C."/>
        </authorList>
    </citation>
    <scope>NUCLEOTIDE SEQUENCE [LARGE SCALE GENOMIC DNA]</scope>
    <source>
        <strain evidence="2">crAss001</strain>
    </source>
</reference>
<dbReference type="EMBL" id="MH675552">
    <property type="protein sequence ID" value="AXQ62647.1"/>
    <property type="molecule type" value="Genomic_DNA"/>
</dbReference>
<dbReference type="PROSITE" id="PS51257">
    <property type="entry name" value="PROKAR_LIPOPROTEIN"/>
    <property type="match status" value="1"/>
</dbReference>
<protein>
    <submittedName>
        <fullName evidence="1">Uncharacterized protein</fullName>
    </submittedName>
</protein>
<proteinExistence type="predicted"/>